<evidence type="ECO:0000313" key="1">
    <source>
        <dbReference type="EnsemblMetazoa" id="MESCA010798-PA"/>
    </source>
</evidence>
<dbReference type="EnsemblMetazoa" id="MESCA010798-RA">
    <property type="protein sequence ID" value="MESCA010798-PA"/>
    <property type="gene ID" value="MESCA010798"/>
</dbReference>
<keyword evidence="2" id="KW-1185">Reference proteome</keyword>
<protein>
    <submittedName>
        <fullName evidence="1">Uncharacterized protein</fullName>
    </submittedName>
</protein>
<reference evidence="2" key="1">
    <citation type="submission" date="2013-02" db="EMBL/GenBank/DDBJ databases">
        <authorList>
            <person name="Hughes D."/>
        </authorList>
    </citation>
    <scope>NUCLEOTIDE SEQUENCE</scope>
    <source>
        <strain>Durham</strain>
        <strain evidence="2">NC isolate 2 -- Noor lab</strain>
    </source>
</reference>
<dbReference type="AlphaFoldDB" id="T1H3H1"/>
<accession>T1H3H1</accession>
<dbReference type="Proteomes" id="UP000015102">
    <property type="component" value="Unassembled WGS sequence"/>
</dbReference>
<sequence>TLEGEGVSGLSKLDLYNFFAPWYAEHLGTIRSASGNATVEDWARKKLTYEYYVIKYITILKLQGNGRLLNSLDHLLGNEAILQLDLKSLKVIFQNDEQKKWFTEVLDNQIKLWEVNMNQKNDPNDTIRGNLSY</sequence>
<reference evidence="1" key="2">
    <citation type="submission" date="2015-06" db="UniProtKB">
        <authorList>
            <consortium name="EnsemblMetazoa"/>
        </authorList>
    </citation>
    <scope>IDENTIFICATION</scope>
</reference>
<dbReference type="HOGENOM" id="CLU_1950994_0_0_1"/>
<name>T1H3H1_MEGSC</name>
<evidence type="ECO:0000313" key="2">
    <source>
        <dbReference type="Proteomes" id="UP000015102"/>
    </source>
</evidence>
<organism evidence="1 2">
    <name type="scientific">Megaselia scalaris</name>
    <name type="common">Humpbacked fly</name>
    <name type="synonym">Phora scalaris</name>
    <dbReference type="NCBI Taxonomy" id="36166"/>
    <lineage>
        <taxon>Eukaryota</taxon>
        <taxon>Metazoa</taxon>
        <taxon>Ecdysozoa</taxon>
        <taxon>Arthropoda</taxon>
        <taxon>Hexapoda</taxon>
        <taxon>Insecta</taxon>
        <taxon>Pterygota</taxon>
        <taxon>Neoptera</taxon>
        <taxon>Endopterygota</taxon>
        <taxon>Diptera</taxon>
        <taxon>Brachycera</taxon>
        <taxon>Muscomorpha</taxon>
        <taxon>Platypezoidea</taxon>
        <taxon>Phoridae</taxon>
        <taxon>Megaseliini</taxon>
        <taxon>Megaselia</taxon>
    </lineage>
</organism>
<dbReference type="EMBL" id="CAQQ02378678">
    <property type="status" value="NOT_ANNOTATED_CDS"/>
    <property type="molecule type" value="Genomic_DNA"/>
</dbReference>
<dbReference type="STRING" id="36166.T1H3H1"/>
<proteinExistence type="predicted"/>
<dbReference type="OMA" id="ITRNKIM"/>
<dbReference type="EMBL" id="CAQQ02378677">
    <property type="status" value="NOT_ANNOTATED_CDS"/>
    <property type="molecule type" value="Genomic_DNA"/>
</dbReference>